<comment type="caution">
    <text evidence="12">The sequence shown here is derived from an EMBL/GenBank/DDBJ whole genome shotgun (WGS) entry which is preliminary data.</text>
</comment>
<evidence type="ECO:0000256" key="3">
    <source>
        <dbReference type="ARBA" id="ARBA00022475"/>
    </source>
</evidence>
<comment type="similarity">
    <text evidence="2">Belongs to the RLP family.</text>
</comment>
<dbReference type="PANTHER" id="PTHR27004">
    <property type="entry name" value="RECEPTOR-LIKE PROTEIN 12 ISOFORM X1"/>
    <property type="match status" value="1"/>
</dbReference>
<dbReference type="PANTHER" id="PTHR27004:SF428">
    <property type="entry name" value="OS01G0160600 PROTEIN"/>
    <property type="match status" value="1"/>
</dbReference>
<evidence type="ECO:0000256" key="9">
    <source>
        <dbReference type="ARBA" id="ARBA00023170"/>
    </source>
</evidence>
<keyword evidence="10" id="KW-0325">Glycoprotein</keyword>
<keyword evidence="4" id="KW-0433">Leucine-rich repeat</keyword>
<keyword evidence="6" id="KW-0677">Repeat</keyword>
<keyword evidence="3" id="KW-1003">Cell membrane</keyword>
<proteinExistence type="inferred from homology"/>
<dbReference type="Pfam" id="PF00560">
    <property type="entry name" value="LRR_1"/>
    <property type="match status" value="2"/>
</dbReference>
<evidence type="ECO:0000256" key="8">
    <source>
        <dbReference type="ARBA" id="ARBA00023136"/>
    </source>
</evidence>
<evidence type="ECO:0000256" key="6">
    <source>
        <dbReference type="ARBA" id="ARBA00022737"/>
    </source>
</evidence>
<evidence type="ECO:0000256" key="7">
    <source>
        <dbReference type="ARBA" id="ARBA00022989"/>
    </source>
</evidence>
<evidence type="ECO:0000313" key="13">
    <source>
        <dbReference type="Proteomes" id="UP000826656"/>
    </source>
</evidence>
<feature type="transmembrane region" description="Helical" evidence="11">
    <location>
        <begin position="228"/>
        <end position="250"/>
    </location>
</feature>
<dbReference type="Proteomes" id="UP000826656">
    <property type="component" value="Unassembled WGS sequence"/>
</dbReference>
<evidence type="ECO:0000256" key="1">
    <source>
        <dbReference type="ARBA" id="ARBA00004251"/>
    </source>
</evidence>
<sequence>MSSSNLLGPILKLLWNLTNIEVLDLQNNHLEGPISPFLRFAKLREFSLRKNNFYGQLDLDLSDNHFSGKIQEFKSQKLFSISVKQNQLEGPIPKSFLNQQGLYYFILSQNNLSGYIDSAICDLNLGVLNLGSCNLDGTIPQCLGEMSELWVLDLSNNSLRGFSHNHLVGCIPKGKQFDTFETSSYQGNEGLRGFPLSKDCGGDDGVPQATNPVELDQEKGGDSPMINWQVVLMGYCCGLVIVLSVIYIMLSTQNLVWFSRMVDQLEHRIITRMKKHKKGYVTSRIQA</sequence>
<keyword evidence="8 11" id="KW-0472">Membrane</keyword>
<dbReference type="InterPro" id="IPR001611">
    <property type="entry name" value="Leu-rich_rpt"/>
</dbReference>
<keyword evidence="9" id="KW-0675">Receptor</keyword>
<organism evidence="12 13">
    <name type="scientific">Solanum tuberosum</name>
    <name type="common">Potato</name>
    <dbReference type="NCBI Taxonomy" id="4113"/>
    <lineage>
        <taxon>Eukaryota</taxon>
        <taxon>Viridiplantae</taxon>
        <taxon>Streptophyta</taxon>
        <taxon>Embryophyta</taxon>
        <taxon>Tracheophyta</taxon>
        <taxon>Spermatophyta</taxon>
        <taxon>Magnoliopsida</taxon>
        <taxon>eudicotyledons</taxon>
        <taxon>Gunneridae</taxon>
        <taxon>Pentapetalae</taxon>
        <taxon>asterids</taxon>
        <taxon>lamiids</taxon>
        <taxon>Solanales</taxon>
        <taxon>Solanaceae</taxon>
        <taxon>Solanoideae</taxon>
        <taxon>Solaneae</taxon>
        <taxon>Solanum</taxon>
    </lineage>
</organism>
<keyword evidence="5 11" id="KW-0812">Transmembrane</keyword>
<evidence type="ECO:0000256" key="5">
    <source>
        <dbReference type="ARBA" id="ARBA00022692"/>
    </source>
</evidence>
<reference evidence="12 13" key="1">
    <citation type="journal article" date="2021" name="bioRxiv">
        <title>Chromosome-scale and haplotype-resolved genome assembly of a tetraploid potato cultivar.</title>
        <authorList>
            <person name="Sun H."/>
            <person name="Jiao W.-B."/>
            <person name="Krause K."/>
            <person name="Campoy J.A."/>
            <person name="Goel M."/>
            <person name="Folz-Donahue K."/>
            <person name="Kukat C."/>
            <person name="Huettel B."/>
            <person name="Schneeberger K."/>
        </authorList>
    </citation>
    <scope>NUCLEOTIDE SEQUENCE [LARGE SCALE GENOMIC DNA]</scope>
    <source>
        <strain evidence="12">SolTubOtavaFocal</strain>
        <tissue evidence="12">Leaves</tissue>
    </source>
</reference>
<dbReference type="Gene3D" id="3.80.10.10">
    <property type="entry name" value="Ribonuclease Inhibitor"/>
    <property type="match status" value="1"/>
</dbReference>
<evidence type="ECO:0000313" key="12">
    <source>
        <dbReference type="EMBL" id="KAH0780686.1"/>
    </source>
</evidence>
<evidence type="ECO:0000256" key="2">
    <source>
        <dbReference type="ARBA" id="ARBA00009592"/>
    </source>
</evidence>
<gene>
    <name evidence="12" type="ORF">KY290_000284</name>
</gene>
<name>A0ABQ7WIZ0_SOLTU</name>
<dbReference type="InterPro" id="IPR032675">
    <property type="entry name" value="LRR_dom_sf"/>
</dbReference>
<comment type="subcellular location">
    <subcellularLocation>
        <location evidence="1">Cell membrane</location>
        <topology evidence="1">Single-pass type I membrane protein</topology>
    </subcellularLocation>
</comment>
<evidence type="ECO:0000256" key="4">
    <source>
        <dbReference type="ARBA" id="ARBA00022614"/>
    </source>
</evidence>
<dbReference type="SUPFAM" id="SSF52058">
    <property type="entry name" value="L domain-like"/>
    <property type="match status" value="1"/>
</dbReference>
<protein>
    <submittedName>
        <fullName evidence="12">Uncharacterized protein</fullName>
    </submittedName>
</protein>
<dbReference type="EMBL" id="JAIVGD010000001">
    <property type="protein sequence ID" value="KAH0780686.1"/>
    <property type="molecule type" value="Genomic_DNA"/>
</dbReference>
<evidence type="ECO:0000256" key="10">
    <source>
        <dbReference type="ARBA" id="ARBA00023180"/>
    </source>
</evidence>
<keyword evidence="7 11" id="KW-1133">Transmembrane helix</keyword>
<evidence type="ECO:0000256" key="11">
    <source>
        <dbReference type="SAM" id="Phobius"/>
    </source>
</evidence>
<keyword evidence="13" id="KW-1185">Reference proteome</keyword>
<accession>A0ABQ7WIZ0</accession>